<evidence type="ECO:0000256" key="1">
    <source>
        <dbReference type="ARBA" id="ARBA00022741"/>
    </source>
</evidence>
<keyword evidence="2" id="KW-0067">ATP-binding</keyword>
<protein>
    <submittedName>
        <fullName evidence="4">Long-chain acyl-CoA synthetase (AMP-forming)</fullName>
    </submittedName>
</protein>
<dbReference type="Pfam" id="PF23562">
    <property type="entry name" value="AMP-binding_C_3"/>
    <property type="match status" value="1"/>
</dbReference>
<dbReference type="GO" id="GO:0004467">
    <property type="term" value="F:long-chain fatty acid-CoA ligase activity"/>
    <property type="evidence" value="ECO:0007669"/>
    <property type="project" value="TreeGrafter"/>
</dbReference>
<dbReference type="SUPFAM" id="SSF56801">
    <property type="entry name" value="Acetyl-CoA synthetase-like"/>
    <property type="match status" value="1"/>
</dbReference>
<dbReference type="RefSeq" id="WP_072956122.1">
    <property type="nucleotide sequence ID" value="NZ_FQUH01000003.1"/>
</dbReference>
<organism evidence="4 5">
    <name type="scientific">Vibrio gazogenes DSM 21264 = NBRC 103151</name>
    <dbReference type="NCBI Taxonomy" id="1123492"/>
    <lineage>
        <taxon>Bacteria</taxon>
        <taxon>Pseudomonadati</taxon>
        <taxon>Pseudomonadota</taxon>
        <taxon>Gammaproteobacteria</taxon>
        <taxon>Vibrionales</taxon>
        <taxon>Vibrionaceae</taxon>
        <taxon>Vibrio</taxon>
    </lineage>
</organism>
<dbReference type="PANTHER" id="PTHR43272:SF33">
    <property type="entry name" value="AMP-BINDING DOMAIN-CONTAINING PROTEIN-RELATED"/>
    <property type="match status" value="1"/>
</dbReference>
<dbReference type="PROSITE" id="PS00455">
    <property type="entry name" value="AMP_BINDING"/>
    <property type="match status" value="1"/>
</dbReference>
<gene>
    <name evidence="4" type="ORF">SAMN02745781_00925</name>
</gene>
<proteinExistence type="predicted"/>
<name>A0A1M4WW88_VIBGA</name>
<keyword evidence="5" id="KW-1185">Reference proteome</keyword>
<keyword evidence="1" id="KW-0547">Nucleotide-binding</keyword>
<dbReference type="InterPro" id="IPR000873">
    <property type="entry name" value="AMP-dep_synth/lig_dom"/>
</dbReference>
<feature type="domain" description="AMP-dependent synthetase/ligase" evidence="3">
    <location>
        <begin position="24"/>
        <end position="399"/>
    </location>
</feature>
<dbReference type="InterPro" id="IPR020845">
    <property type="entry name" value="AMP-binding_CS"/>
</dbReference>
<dbReference type="PANTHER" id="PTHR43272">
    <property type="entry name" value="LONG-CHAIN-FATTY-ACID--COA LIGASE"/>
    <property type="match status" value="1"/>
</dbReference>
<reference evidence="5" key="1">
    <citation type="submission" date="2016-11" db="EMBL/GenBank/DDBJ databases">
        <authorList>
            <person name="Varghese N."/>
            <person name="Submissions S."/>
        </authorList>
    </citation>
    <scope>NUCLEOTIDE SEQUENCE [LARGE SCALE GENOMIC DNA]</scope>
    <source>
        <strain evidence="5">DSM 21264</strain>
    </source>
</reference>
<dbReference type="GO" id="GO:0016020">
    <property type="term" value="C:membrane"/>
    <property type="evidence" value="ECO:0007669"/>
    <property type="project" value="TreeGrafter"/>
</dbReference>
<dbReference type="AlphaFoldDB" id="A0A1M4WW88"/>
<evidence type="ECO:0000259" key="3">
    <source>
        <dbReference type="Pfam" id="PF00501"/>
    </source>
</evidence>
<dbReference type="GO" id="GO:0005524">
    <property type="term" value="F:ATP binding"/>
    <property type="evidence" value="ECO:0007669"/>
    <property type="project" value="UniProtKB-KW"/>
</dbReference>
<evidence type="ECO:0000256" key="2">
    <source>
        <dbReference type="ARBA" id="ARBA00022840"/>
    </source>
</evidence>
<evidence type="ECO:0000313" key="5">
    <source>
        <dbReference type="Proteomes" id="UP000184159"/>
    </source>
</evidence>
<dbReference type="EMBL" id="FQUH01000003">
    <property type="protein sequence ID" value="SHE85417.1"/>
    <property type="molecule type" value="Genomic_DNA"/>
</dbReference>
<sequence>MLNKGHQTHTDCSTLKTPYECMLHWAELRPDDIYLKQIKHRRFETYTFAQVADHAQRLVSALHDLNLKPGDCVAIISKNCAEWFICDLAIMLGGFVSVPIFPTAKEDTIDYCLTHSECKAAFIGKLDDMTAVMNILNNKPELLSISLPYDSAPHCQYQYNQLIYDHPPTTYKPHHDEQSLMSIVYTSGTSGTPKGAMLSYGGFAWSVSQLSQCIGIKSHDRLFSYLPLAHITERVYIFGSSIFTGVQTAFPESLDTFIEDVKMHCPTLFISVPRLWTLFQQRILDTLPQKRLDLLLKIPLIRTIIRNKVAHALGLNKARVLGCGSAPVSPELLLWYDQLGLKITEAWGMSESFAYSTLNYPYQKSKVGTVGLAGPGVTLKIAEEGEVLVQSKGLFTGYYKNEQATREVLTDDGWLKTGDIGKIDSEGYLSLLGRKNDTFKTAKGKFVSPVPIEKKLYQASRVEMLCLIGLGLPGPLLLVVPHNIPNFNKARYERSAKRIVEAFNQELQSHEQIRGVLMVKDVWSIENGILTPTLKIKRHLLEQQYHQLGLHWPKDKLVVWEDAISENHPYG</sequence>
<evidence type="ECO:0000313" key="4">
    <source>
        <dbReference type="EMBL" id="SHE85417.1"/>
    </source>
</evidence>
<dbReference type="Proteomes" id="UP000184159">
    <property type="component" value="Unassembled WGS sequence"/>
</dbReference>
<dbReference type="Gene3D" id="3.40.50.12780">
    <property type="entry name" value="N-terminal domain of ligase-like"/>
    <property type="match status" value="1"/>
</dbReference>
<dbReference type="Pfam" id="PF00501">
    <property type="entry name" value="AMP-binding"/>
    <property type="match status" value="1"/>
</dbReference>
<accession>A0A1M4WW88</accession>
<dbReference type="InterPro" id="IPR042099">
    <property type="entry name" value="ANL_N_sf"/>
</dbReference>